<sequence>MTEKQLPTKGKILLEPYLANTFPSFKKYGSKQFTRKVFL</sequence>
<accession>A0A0E9SNN0</accession>
<protein>
    <submittedName>
        <fullName evidence="1">Uncharacterized protein</fullName>
    </submittedName>
</protein>
<proteinExistence type="predicted"/>
<reference evidence="1" key="2">
    <citation type="journal article" date="2015" name="Fish Shellfish Immunol.">
        <title>Early steps in the European eel (Anguilla anguilla)-Vibrio vulnificus interaction in the gills: Role of the RtxA13 toxin.</title>
        <authorList>
            <person name="Callol A."/>
            <person name="Pajuelo D."/>
            <person name="Ebbesson L."/>
            <person name="Teles M."/>
            <person name="MacKenzie S."/>
            <person name="Amaro C."/>
        </authorList>
    </citation>
    <scope>NUCLEOTIDE SEQUENCE</scope>
</reference>
<evidence type="ECO:0000313" key="1">
    <source>
        <dbReference type="EMBL" id="JAH42837.1"/>
    </source>
</evidence>
<name>A0A0E9SNN0_ANGAN</name>
<reference evidence="1" key="1">
    <citation type="submission" date="2014-11" db="EMBL/GenBank/DDBJ databases">
        <authorList>
            <person name="Amaro Gonzalez C."/>
        </authorList>
    </citation>
    <scope>NUCLEOTIDE SEQUENCE</scope>
</reference>
<dbReference type="EMBL" id="GBXM01065740">
    <property type="protein sequence ID" value="JAH42837.1"/>
    <property type="molecule type" value="Transcribed_RNA"/>
</dbReference>
<organism evidence="1">
    <name type="scientific">Anguilla anguilla</name>
    <name type="common">European freshwater eel</name>
    <name type="synonym">Muraena anguilla</name>
    <dbReference type="NCBI Taxonomy" id="7936"/>
    <lineage>
        <taxon>Eukaryota</taxon>
        <taxon>Metazoa</taxon>
        <taxon>Chordata</taxon>
        <taxon>Craniata</taxon>
        <taxon>Vertebrata</taxon>
        <taxon>Euteleostomi</taxon>
        <taxon>Actinopterygii</taxon>
        <taxon>Neopterygii</taxon>
        <taxon>Teleostei</taxon>
        <taxon>Anguilliformes</taxon>
        <taxon>Anguillidae</taxon>
        <taxon>Anguilla</taxon>
    </lineage>
</organism>
<dbReference type="AlphaFoldDB" id="A0A0E9SNN0"/>